<keyword evidence="2" id="KW-0479">Metal-binding</keyword>
<keyword evidence="6" id="KW-0862">Zinc</keyword>
<reference evidence="12" key="1">
    <citation type="submission" date="2019-11" db="UniProtKB">
        <authorList>
            <consortium name="WormBaseParasite"/>
        </authorList>
    </citation>
    <scope>IDENTIFICATION</scope>
</reference>
<evidence type="ECO:0000256" key="7">
    <source>
        <dbReference type="ARBA" id="ARBA00023204"/>
    </source>
</evidence>
<dbReference type="InterPro" id="IPR001841">
    <property type="entry name" value="Znf_RING"/>
</dbReference>
<sequence length="81" mass="9200">MALHELQQCLTLLKQALHCPICLDDLKSPVITPCAHIFCNFCITHYTSTKRSVKCPLCNKSITKRLVVTFKTCCKISLFSR</sequence>
<evidence type="ECO:0000256" key="4">
    <source>
        <dbReference type="ARBA" id="ARBA00022763"/>
    </source>
</evidence>
<proteinExistence type="predicted"/>
<dbReference type="GO" id="GO:0000724">
    <property type="term" value="P:double-strand break repair via homologous recombination"/>
    <property type="evidence" value="ECO:0007669"/>
    <property type="project" value="TreeGrafter"/>
</dbReference>
<evidence type="ECO:0000256" key="8">
    <source>
        <dbReference type="ARBA" id="ARBA00023242"/>
    </source>
</evidence>
<dbReference type="PROSITE" id="PS50089">
    <property type="entry name" value="ZF_RING_2"/>
    <property type="match status" value="1"/>
</dbReference>
<evidence type="ECO:0000256" key="1">
    <source>
        <dbReference type="ARBA" id="ARBA00004123"/>
    </source>
</evidence>
<dbReference type="InterPro" id="IPR018957">
    <property type="entry name" value="Znf_C3HC4_RING-type"/>
</dbReference>
<keyword evidence="4" id="KW-0227">DNA damage</keyword>
<feature type="domain" description="RING-type" evidence="11">
    <location>
        <begin position="19"/>
        <end position="59"/>
    </location>
</feature>
<keyword evidence="8" id="KW-0539">Nucleus</keyword>
<dbReference type="Gene3D" id="3.30.40.10">
    <property type="entry name" value="Zinc/RING finger domain, C3HC4 (zinc finger)"/>
    <property type="match status" value="1"/>
</dbReference>
<dbReference type="GO" id="GO:0045944">
    <property type="term" value="P:positive regulation of transcription by RNA polymerase II"/>
    <property type="evidence" value="ECO:0007669"/>
    <property type="project" value="TreeGrafter"/>
</dbReference>
<organism evidence="12">
    <name type="scientific">Mesocestoides corti</name>
    <name type="common">Flatworm</name>
    <dbReference type="NCBI Taxonomy" id="53468"/>
    <lineage>
        <taxon>Eukaryota</taxon>
        <taxon>Metazoa</taxon>
        <taxon>Spiralia</taxon>
        <taxon>Lophotrochozoa</taxon>
        <taxon>Platyhelminthes</taxon>
        <taxon>Cestoda</taxon>
        <taxon>Eucestoda</taxon>
        <taxon>Cyclophyllidea</taxon>
        <taxon>Mesocestoididae</taxon>
        <taxon>Mesocestoides</taxon>
    </lineage>
</organism>
<dbReference type="PANTHER" id="PTHR13763:SF0">
    <property type="entry name" value="BREAST CANCER TYPE 1 SUSCEPTIBILITY PROTEIN"/>
    <property type="match status" value="1"/>
</dbReference>
<dbReference type="GO" id="GO:0008270">
    <property type="term" value="F:zinc ion binding"/>
    <property type="evidence" value="ECO:0007669"/>
    <property type="project" value="UniProtKB-KW"/>
</dbReference>
<dbReference type="GO" id="GO:0004842">
    <property type="term" value="F:ubiquitin-protein transferase activity"/>
    <property type="evidence" value="ECO:0007669"/>
    <property type="project" value="TreeGrafter"/>
</dbReference>
<evidence type="ECO:0000313" key="12">
    <source>
        <dbReference type="WBParaSite" id="MCU_006277-RD"/>
    </source>
</evidence>
<accession>A0A5K3F8T3</accession>
<evidence type="ECO:0000256" key="3">
    <source>
        <dbReference type="ARBA" id="ARBA00022737"/>
    </source>
</evidence>
<evidence type="ECO:0000256" key="5">
    <source>
        <dbReference type="ARBA" id="ARBA00022771"/>
    </source>
</evidence>
<keyword evidence="7" id="KW-0234">DNA repair</keyword>
<keyword evidence="9" id="KW-0131">Cell cycle</keyword>
<dbReference type="SUPFAM" id="SSF57850">
    <property type="entry name" value="RING/U-box"/>
    <property type="match status" value="1"/>
</dbReference>
<dbReference type="InterPro" id="IPR013083">
    <property type="entry name" value="Znf_RING/FYVE/PHD"/>
</dbReference>
<dbReference type="Pfam" id="PF00097">
    <property type="entry name" value="zf-C3HC4"/>
    <property type="match status" value="1"/>
</dbReference>
<dbReference type="GO" id="GO:0031436">
    <property type="term" value="C:BRCA1-BARD1 complex"/>
    <property type="evidence" value="ECO:0007669"/>
    <property type="project" value="TreeGrafter"/>
</dbReference>
<dbReference type="GO" id="GO:0070531">
    <property type="term" value="C:BRCA1-A complex"/>
    <property type="evidence" value="ECO:0007669"/>
    <property type="project" value="TreeGrafter"/>
</dbReference>
<protein>
    <submittedName>
        <fullName evidence="12">RING-type domain-containing protein</fullName>
    </submittedName>
</protein>
<dbReference type="InterPro" id="IPR031099">
    <property type="entry name" value="BRCA1-associated"/>
</dbReference>
<keyword evidence="5 10" id="KW-0863">Zinc-finger</keyword>
<dbReference type="PROSITE" id="PS00518">
    <property type="entry name" value="ZF_RING_1"/>
    <property type="match status" value="1"/>
</dbReference>
<evidence type="ECO:0000259" key="11">
    <source>
        <dbReference type="PROSITE" id="PS50089"/>
    </source>
</evidence>
<dbReference type="AlphaFoldDB" id="A0A5K3F8T3"/>
<keyword evidence="3" id="KW-0677">Repeat</keyword>
<evidence type="ECO:0000256" key="2">
    <source>
        <dbReference type="ARBA" id="ARBA00022723"/>
    </source>
</evidence>
<evidence type="ECO:0000256" key="6">
    <source>
        <dbReference type="ARBA" id="ARBA00022833"/>
    </source>
</evidence>
<dbReference type="PANTHER" id="PTHR13763">
    <property type="entry name" value="BREAST CANCER TYPE 1 SUSCEPTIBILITY PROTEIN BRCA1"/>
    <property type="match status" value="1"/>
</dbReference>
<comment type="subcellular location">
    <subcellularLocation>
        <location evidence="1">Nucleus</location>
    </subcellularLocation>
</comment>
<name>A0A5K3F8T3_MESCO</name>
<dbReference type="WBParaSite" id="MCU_006277-RD">
    <property type="protein sequence ID" value="MCU_006277-RD"/>
    <property type="gene ID" value="MCU_006277"/>
</dbReference>
<dbReference type="InterPro" id="IPR017907">
    <property type="entry name" value="Znf_RING_CS"/>
</dbReference>
<evidence type="ECO:0000256" key="10">
    <source>
        <dbReference type="PROSITE-ProRule" id="PRU00175"/>
    </source>
</evidence>
<dbReference type="SMART" id="SM00184">
    <property type="entry name" value="RING"/>
    <property type="match status" value="1"/>
</dbReference>
<evidence type="ECO:0000256" key="9">
    <source>
        <dbReference type="ARBA" id="ARBA00023306"/>
    </source>
</evidence>